<gene>
    <name evidence="1" type="ORF">NX780_22325</name>
</gene>
<evidence type="ECO:0008006" key="3">
    <source>
        <dbReference type="Google" id="ProtNLM"/>
    </source>
</evidence>
<keyword evidence="2" id="KW-1185">Reference proteome</keyword>
<comment type="caution">
    <text evidence="1">The sequence shown here is derived from an EMBL/GenBank/DDBJ whole genome shotgun (WGS) entry which is preliminary data.</text>
</comment>
<evidence type="ECO:0000313" key="2">
    <source>
        <dbReference type="Proteomes" id="UP001206572"/>
    </source>
</evidence>
<accession>A0ABT2ATQ5</accession>
<reference evidence="1 2" key="1">
    <citation type="submission" date="2022-08" db="EMBL/GenBank/DDBJ databases">
        <title>Reclassification of Massilia species as members of the genera Telluria, Duganella, Pseudoduganella, Mokoshia gen. nov. and Zemynaea gen. nov. using orthogonal and non-orthogonal genome-based approaches.</title>
        <authorList>
            <person name="Bowman J.P."/>
        </authorList>
    </citation>
    <scope>NUCLEOTIDE SEQUENCE [LARGE SCALE GENOMIC DNA]</scope>
    <source>
        <strain evidence="1 2">JCM 31661</strain>
    </source>
</reference>
<proteinExistence type="predicted"/>
<protein>
    <recommendedName>
        <fullName evidence="3">DUF1963 domain-containing protein</fullName>
    </recommendedName>
</protein>
<dbReference type="RefSeq" id="WP_258830091.1">
    <property type="nucleotide sequence ID" value="NZ_JANUHA010000022.1"/>
</dbReference>
<evidence type="ECO:0000313" key="1">
    <source>
        <dbReference type="EMBL" id="MCS0599088.1"/>
    </source>
</evidence>
<dbReference type="EMBL" id="JANUHA010000022">
    <property type="protein sequence ID" value="MCS0599088.1"/>
    <property type="molecule type" value="Genomic_DNA"/>
</dbReference>
<organism evidence="1 2">
    <name type="scientific">Massilia agri</name>
    <dbReference type="NCBI Taxonomy" id="1886785"/>
    <lineage>
        <taxon>Bacteria</taxon>
        <taxon>Pseudomonadati</taxon>
        <taxon>Pseudomonadota</taxon>
        <taxon>Betaproteobacteria</taxon>
        <taxon>Burkholderiales</taxon>
        <taxon>Oxalobacteraceae</taxon>
        <taxon>Telluria group</taxon>
        <taxon>Massilia</taxon>
    </lineage>
</organism>
<name>A0ABT2ATQ5_9BURK</name>
<sequence>MTKKLAFIKPCLDDKLARVGGAALIGGIVAWPATQDGHPLTLLMSLPTEFLNRNAGVSLPSGKIISVFSYYAQDEYFLDCITYHGSQEELDWLRRGFTRVLLHPPGGVMSSAEELPPMELEIEDAHSTPADTYGGSKIGGTPTLLQAEPLALGDEKFALQVYGGSFPAGHRGVLGLSDAVGYLFINESKARNGELDVGTFFVQVT</sequence>
<dbReference type="Proteomes" id="UP001206572">
    <property type="component" value="Unassembled WGS sequence"/>
</dbReference>